<feature type="domain" description="Receptor L-domain" evidence="6">
    <location>
        <begin position="83"/>
        <end position="194"/>
    </location>
</feature>
<dbReference type="Pfam" id="PF01030">
    <property type="entry name" value="Recep_L_domain"/>
    <property type="match status" value="1"/>
</dbReference>
<dbReference type="Pfam" id="PF00757">
    <property type="entry name" value="Furin-like"/>
    <property type="match status" value="1"/>
</dbReference>
<evidence type="ECO:0000259" key="5">
    <source>
        <dbReference type="Pfam" id="PF00757"/>
    </source>
</evidence>
<dbReference type="EMBL" id="JANEYF010005770">
    <property type="protein sequence ID" value="KAJ8926814.1"/>
    <property type="molecule type" value="Genomic_DNA"/>
</dbReference>
<keyword evidence="4" id="KW-0812">Transmembrane</keyword>
<feature type="transmembrane region" description="Helical" evidence="4">
    <location>
        <begin position="21"/>
        <end position="39"/>
    </location>
</feature>
<dbReference type="GO" id="GO:0016020">
    <property type="term" value="C:membrane"/>
    <property type="evidence" value="ECO:0007669"/>
    <property type="project" value="UniProtKB-SubCell"/>
</dbReference>
<dbReference type="InterPro" id="IPR036941">
    <property type="entry name" value="Rcpt_L-dom_sf"/>
</dbReference>
<comment type="caution">
    <text evidence="7">The sequence shown here is derived from an EMBL/GenBank/DDBJ whole genome shotgun (WGS) entry which is preliminary data.</text>
</comment>
<evidence type="ECO:0000313" key="7">
    <source>
        <dbReference type="EMBL" id="KAJ8926814.1"/>
    </source>
</evidence>
<organism evidence="7 8">
    <name type="scientific">Rhamnusium bicolor</name>
    <dbReference type="NCBI Taxonomy" id="1586634"/>
    <lineage>
        <taxon>Eukaryota</taxon>
        <taxon>Metazoa</taxon>
        <taxon>Ecdysozoa</taxon>
        <taxon>Arthropoda</taxon>
        <taxon>Hexapoda</taxon>
        <taxon>Insecta</taxon>
        <taxon>Pterygota</taxon>
        <taxon>Neoptera</taxon>
        <taxon>Endopterygota</taxon>
        <taxon>Coleoptera</taxon>
        <taxon>Polyphaga</taxon>
        <taxon>Cucujiformia</taxon>
        <taxon>Chrysomeloidea</taxon>
        <taxon>Cerambycidae</taxon>
        <taxon>Lepturinae</taxon>
        <taxon>Rhagiini</taxon>
        <taxon>Rhamnusium</taxon>
    </lineage>
</organism>
<dbReference type="InterPro" id="IPR000494">
    <property type="entry name" value="Rcpt_L-dom"/>
</dbReference>
<dbReference type="InterPro" id="IPR006211">
    <property type="entry name" value="Furin-like_Cys-rich_dom"/>
</dbReference>
<evidence type="ECO:0000313" key="8">
    <source>
        <dbReference type="Proteomes" id="UP001162156"/>
    </source>
</evidence>
<dbReference type="GO" id="GO:0004713">
    <property type="term" value="F:protein tyrosine kinase activity"/>
    <property type="evidence" value="ECO:0007669"/>
    <property type="project" value="UniProtKB-KW"/>
</dbReference>
<keyword evidence="2" id="KW-0829">Tyrosine-protein kinase</keyword>
<gene>
    <name evidence="7" type="ORF">NQ314_020662</name>
</gene>
<evidence type="ECO:0000256" key="3">
    <source>
        <dbReference type="ARBA" id="ARBA00023180"/>
    </source>
</evidence>
<evidence type="ECO:0000259" key="6">
    <source>
        <dbReference type="Pfam" id="PF01030"/>
    </source>
</evidence>
<accession>A0AAV8WJ81</accession>
<evidence type="ECO:0000256" key="2">
    <source>
        <dbReference type="ARBA" id="ARBA00023137"/>
    </source>
</evidence>
<sequence length="284" mass="31936">MAVNGLAHTAQLRRFFCTHHSGCFLASTLFVYGVAFFLLTPEIINSAWAQELRPGPDYQDDEKYICKSVDIRNTLETFSKLKDCKVIEGFLQILLIDNVNETDILKIQFPLLTEITDYLLLYRVSGLRSIGQLFPNLSVIRGQNTFFSNAFVIFEMSSLQEIGLYSLTEITHGTVRIDKNPSLCFVHTIDWDSIVREKGENFIKSLKPENECPICPGDASGKINGENNSISMYCPKAAKTNIDSSEKDKHLCWNKNHCQKICPDNCTACNDHGQCCNELCLGGV</sequence>
<keyword evidence="4" id="KW-1133">Transmembrane helix</keyword>
<keyword evidence="2" id="KW-0418">Kinase</keyword>
<dbReference type="Proteomes" id="UP001162156">
    <property type="component" value="Unassembled WGS sequence"/>
</dbReference>
<dbReference type="SUPFAM" id="SSF52058">
    <property type="entry name" value="L domain-like"/>
    <property type="match status" value="1"/>
</dbReference>
<feature type="domain" description="Furin-like cysteine-rich" evidence="5">
    <location>
        <begin position="233"/>
        <end position="283"/>
    </location>
</feature>
<dbReference type="AlphaFoldDB" id="A0AAV8WJ81"/>
<keyword evidence="4" id="KW-0472">Membrane</keyword>
<protein>
    <submittedName>
        <fullName evidence="7">Uncharacterized protein</fullName>
    </submittedName>
</protein>
<evidence type="ECO:0000256" key="4">
    <source>
        <dbReference type="SAM" id="Phobius"/>
    </source>
</evidence>
<reference evidence="7" key="1">
    <citation type="journal article" date="2023" name="Insect Mol. Biol.">
        <title>Genome sequencing provides insights into the evolution of gene families encoding plant cell wall-degrading enzymes in longhorned beetles.</title>
        <authorList>
            <person name="Shin N.R."/>
            <person name="Okamura Y."/>
            <person name="Kirsch R."/>
            <person name="Pauchet Y."/>
        </authorList>
    </citation>
    <scope>NUCLEOTIDE SEQUENCE</scope>
    <source>
        <strain evidence="7">RBIC_L_NR</strain>
    </source>
</reference>
<proteinExistence type="predicted"/>
<name>A0AAV8WJ81_9CUCU</name>
<evidence type="ECO:0000256" key="1">
    <source>
        <dbReference type="ARBA" id="ARBA00004479"/>
    </source>
</evidence>
<keyword evidence="3" id="KW-0325">Glycoprotein</keyword>
<keyword evidence="2" id="KW-0808">Transferase</keyword>
<comment type="subcellular location">
    <subcellularLocation>
        <location evidence="1">Membrane</location>
        <topology evidence="1">Single-pass type I membrane protein</topology>
    </subcellularLocation>
</comment>
<dbReference type="Gene3D" id="3.80.20.20">
    <property type="entry name" value="Receptor L-domain"/>
    <property type="match status" value="1"/>
</dbReference>
<keyword evidence="8" id="KW-1185">Reference proteome</keyword>